<evidence type="ECO:0000313" key="1">
    <source>
        <dbReference type="EMBL" id="ACR34881.1"/>
    </source>
</evidence>
<dbReference type="AlphaFoldDB" id="C4J131"/>
<name>C4J131_MAIZE</name>
<accession>C4J131</accession>
<proteinExistence type="evidence at transcript level"/>
<dbReference type="EMBL" id="BT084528">
    <property type="protein sequence ID" value="ACR34881.1"/>
    <property type="molecule type" value="mRNA"/>
</dbReference>
<dbReference type="HOGENOM" id="CLU_1715904_0_0_1"/>
<reference evidence="1" key="2">
    <citation type="submission" date="2012-06" db="EMBL/GenBank/DDBJ databases">
        <authorList>
            <person name="Yu Y."/>
            <person name="Currie J."/>
            <person name="Lomeli R."/>
            <person name="Angelova A."/>
            <person name="Collura K."/>
            <person name="Wissotski M."/>
            <person name="Campos D."/>
            <person name="Kudrna D."/>
            <person name="Golser W."/>
            <person name="Ashely E."/>
            <person name="Descour A."/>
            <person name="Fernandes J."/>
            <person name="Soderlund C."/>
            <person name="Walbot V."/>
        </authorList>
    </citation>
    <scope>NUCLEOTIDE SEQUENCE</scope>
    <source>
        <strain evidence="1">B73</strain>
    </source>
</reference>
<reference evidence="1" key="1">
    <citation type="journal article" date="2009" name="PLoS Genet.">
        <title>Sequencing, mapping, and analysis of 27,455 maize full-length cDNAs.</title>
        <authorList>
            <person name="Soderlund C."/>
            <person name="Descour A."/>
            <person name="Kudrna D."/>
            <person name="Bomhoff M."/>
            <person name="Boyd L."/>
            <person name="Currie J."/>
            <person name="Angelova A."/>
            <person name="Collura K."/>
            <person name="Wissotski M."/>
            <person name="Ashley E."/>
            <person name="Morrow D."/>
            <person name="Fernandes J."/>
            <person name="Walbot V."/>
            <person name="Yu Y."/>
        </authorList>
    </citation>
    <scope>NUCLEOTIDE SEQUENCE</scope>
    <source>
        <strain evidence="1">B73</strain>
    </source>
</reference>
<sequence>MHAINRITSIVNHKSINLSNSDSSCACVHGLGASSNHASREAPRQHLAVFDVVAAGAAQIQRSTRFGGDPGLAAACKVSARGATRVQGRRGGRRCRGWNAHTRFEPDDECDEATLATGRPWGQQRHGMLSMDDEGASEVLQKRSALLLQKAGR</sequence>
<protein>
    <submittedName>
        <fullName evidence="1">Uncharacterized protein</fullName>
    </submittedName>
</protein>
<organism evidence="1">
    <name type="scientific">Zea mays</name>
    <name type="common">Maize</name>
    <dbReference type="NCBI Taxonomy" id="4577"/>
    <lineage>
        <taxon>Eukaryota</taxon>
        <taxon>Viridiplantae</taxon>
        <taxon>Streptophyta</taxon>
        <taxon>Embryophyta</taxon>
        <taxon>Tracheophyta</taxon>
        <taxon>Spermatophyta</taxon>
        <taxon>Magnoliopsida</taxon>
        <taxon>Liliopsida</taxon>
        <taxon>Poales</taxon>
        <taxon>Poaceae</taxon>
        <taxon>PACMAD clade</taxon>
        <taxon>Panicoideae</taxon>
        <taxon>Andropogonodae</taxon>
        <taxon>Andropogoneae</taxon>
        <taxon>Tripsacinae</taxon>
        <taxon>Zea</taxon>
    </lineage>
</organism>